<name>A0A0N5B6G5_STREA</name>
<dbReference type="AlphaFoldDB" id="A0A0N5B6G5"/>
<reference evidence="8" key="1">
    <citation type="submission" date="2017-02" db="UniProtKB">
        <authorList>
            <consortium name="WormBaseParasite"/>
        </authorList>
    </citation>
    <scope>IDENTIFICATION</scope>
</reference>
<proteinExistence type="inferred from homology"/>
<feature type="transmembrane region" description="Helical" evidence="6">
    <location>
        <begin position="213"/>
        <end position="235"/>
    </location>
</feature>
<evidence type="ECO:0000256" key="5">
    <source>
        <dbReference type="ARBA" id="ARBA00023136"/>
    </source>
</evidence>
<dbReference type="GO" id="GO:0016020">
    <property type="term" value="C:membrane"/>
    <property type="evidence" value="ECO:0007669"/>
    <property type="project" value="UniProtKB-SubCell"/>
</dbReference>
<comment type="similarity">
    <text evidence="2 6">Belongs to the nematode receptor-like protein srg family.</text>
</comment>
<dbReference type="InterPro" id="IPR000609">
    <property type="entry name" value="7TM_GPCR_serpentine_rcpt_Srg"/>
</dbReference>
<keyword evidence="4 6" id="KW-1133">Transmembrane helix</keyword>
<feature type="transmembrane region" description="Helical" evidence="6">
    <location>
        <begin position="62"/>
        <end position="82"/>
    </location>
</feature>
<protein>
    <recommendedName>
        <fullName evidence="6">Serpentine receptor class gamma</fullName>
    </recommendedName>
</protein>
<feature type="transmembrane region" description="Helical" evidence="6">
    <location>
        <begin position="102"/>
        <end position="121"/>
    </location>
</feature>
<evidence type="ECO:0000256" key="4">
    <source>
        <dbReference type="ARBA" id="ARBA00022989"/>
    </source>
</evidence>
<feature type="transmembrane region" description="Helical" evidence="6">
    <location>
        <begin position="142"/>
        <end position="163"/>
    </location>
</feature>
<dbReference type="WBParaSite" id="SPAL_0000165450.1">
    <property type="protein sequence ID" value="SPAL_0000165450.1"/>
    <property type="gene ID" value="SPAL_0000165450"/>
</dbReference>
<evidence type="ECO:0000256" key="2">
    <source>
        <dbReference type="ARBA" id="ARBA00005692"/>
    </source>
</evidence>
<feature type="transmembrane region" description="Helical" evidence="6">
    <location>
        <begin position="22"/>
        <end position="42"/>
    </location>
</feature>
<dbReference type="GO" id="GO:0004888">
    <property type="term" value="F:transmembrane signaling receptor activity"/>
    <property type="evidence" value="ECO:0007669"/>
    <property type="project" value="InterPro"/>
</dbReference>
<dbReference type="PANTHER" id="PTHR31748">
    <property type="entry name" value="SERPENTINE RECEPTOR, CLASS V"/>
    <property type="match status" value="1"/>
</dbReference>
<comment type="subcellular location">
    <subcellularLocation>
        <location evidence="1">Membrane</location>
        <topology evidence="1">Multi-pass membrane protein</topology>
    </subcellularLocation>
</comment>
<sequence>MLKQNFIFIIIMHIESLSSFEIFQLLYGVPLFTLHILVAIVYTRGFLKQKKCFQNQFYKLQYVQMILAILCYIQNLFSLKLPQWGFFKDFYLNAPIYSSIDYLLVYIFLTLISVNSFLMALNRLTAIKYPTKFLWRYKRTNTIILLQIVFSIITQIPFIPFEAKYVEDIENHSLYSFYVDETIAIIADVKEFIIISIVTFVTFIMNCITIMSFVTLLVLNINLCFTIFGTSLGMYTLNTFALNNFSFVMDMVTLLETPIFIIISKEIRNEVLLFYFRGCLNFKRKVGDITIP</sequence>
<comment type="caution">
    <text evidence="6">Lacks conserved residue(s) required for the propagation of feature annotation.</text>
</comment>
<evidence type="ECO:0000313" key="7">
    <source>
        <dbReference type="Proteomes" id="UP000046392"/>
    </source>
</evidence>
<accession>A0A0N5B6G5</accession>
<keyword evidence="5 6" id="KW-0472">Membrane</keyword>
<dbReference type="Pfam" id="PF02118">
    <property type="entry name" value="Srg"/>
    <property type="match status" value="1"/>
</dbReference>
<evidence type="ECO:0000256" key="6">
    <source>
        <dbReference type="RuleBase" id="RU280813"/>
    </source>
</evidence>
<evidence type="ECO:0000256" key="1">
    <source>
        <dbReference type="ARBA" id="ARBA00004141"/>
    </source>
</evidence>
<evidence type="ECO:0000256" key="3">
    <source>
        <dbReference type="ARBA" id="ARBA00022692"/>
    </source>
</evidence>
<dbReference type="PANTHER" id="PTHR31748:SF1">
    <property type="entry name" value="SERPENTINE RECEPTOR, CLASS V"/>
    <property type="match status" value="1"/>
</dbReference>
<organism evidence="7 8">
    <name type="scientific">Strongyloides papillosus</name>
    <name type="common">Intestinal threadworm</name>
    <dbReference type="NCBI Taxonomy" id="174720"/>
    <lineage>
        <taxon>Eukaryota</taxon>
        <taxon>Metazoa</taxon>
        <taxon>Ecdysozoa</taxon>
        <taxon>Nematoda</taxon>
        <taxon>Chromadorea</taxon>
        <taxon>Rhabditida</taxon>
        <taxon>Tylenchina</taxon>
        <taxon>Panagrolaimomorpha</taxon>
        <taxon>Strongyloidoidea</taxon>
        <taxon>Strongyloididae</taxon>
        <taxon>Strongyloides</taxon>
    </lineage>
</organism>
<dbReference type="GO" id="GO:0007606">
    <property type="term" value="P:sensory perception of chemical stimulus"/>
    <property type="evidence" value="ECO:0007669"/>
    <property type="project" value="UniProtKB-UniRule"/>
</dbReference>
<keyword evidence="3 6" id="KW-0812">Transmembrane</keyword>
<feature type="transmembrane region" description="Helical" evidence="6">
    <location>
        <begin position="183"/>
        <end position="206"/>
    </location>
</feature>
<keyword evidence="7" id="KW-1185">Reference proteome</keyword>
<dbReference type="Proteomes" id="UP000046392">
    <property type="component" value="Unplaced"/>
</dbReference>
<evidence type="ECO:0000313" key="8">
    <source>
        <dbReference type="WBParaSite" id="SPAL_0000165450.1"/>
    </source>
</evidence>